<dbReference type="EMBL" id="CM056741">
    <property type="protein sequence ID" value="KAJ8684205.1"/>
    <property type="molecule type" value="Genomic_DNA"/>
</dbReference>
<name>A0ACC2PKT0_9HYME</name>
<organism evidence="1 2">
    <name type="scientific">Eretmocerus hayati</name>
    <dbReference type="NCBI Taxonomy" id="131215"/>
    <lineage>
        <taxon>Eukaryota</taxon>
        <taxon>Metazoa</taxon>
        <taxon>Ecdysozoa</taxon>
        <taxon>Arthropoda</taxon>
        <taxon>Hexapoda</taxon>
        <taxon>Insecta</taxon>
        <taxon>Pterygota</taxon>
        <taxon>Neoptera</taxon>
        <taxon>Endopterygota</taxon>
        <taxon>Hymenoptera</taxon>
        <taxon>Apocrita</taxon>
        <taxon>Proctotrupomorpha</taxon>
        <taxon>Chalcidoidea</taxon>
        <taxon>Aphelinidae</taxon>
        <taxon>Aphelininae</taxon>
        <taxon>Eretmocerus</taxon>
    </lineage>
</organism>
<dbReference type="Proteomes" id="UP001239111">
    <property type="component" value="Chromosome 1"/>
</dbReference>
<evidence type="ECO:0000313" key="2">
    <source>
        <dbReference type="Proteomes" id="UP001239111"/>
    </source>
</evidence>
<sequence length="682" mass="75806">MSDVEPMYGTTLSAESMKVIAESIGVGNLPDEAAKDLAEDVSYRLKEIIQDATKFMRQGRRRRLTTHDIDYALKAKNVEPTYGFFAKEHIPFRFASGGGRELHFIEEKEIDLNEIISMASGPNWPKLPLETNLRAHWLCIDGIQPTIPENPPPVSKEVQKVESVDPISNRNNNPNLGKPGGKNRKLRNVETVHVKQLATHELSVEQQLYYKEITEACVGSDEGRRSEAFQSLSADPGLHEMLARMCTFIAEGVRINVVENNLAILIYLMRMVKALLDNPSLYVEKYLHELIPSVATCIVSKQLCGRPESDNHWALRDFASRLMAQICKNFNTSTNNIQTRVTRIFSQALAKNSQAPLASLYGAIHGLCELGPEVIKALVIPKIKLISERIEVCFEGPNSSNLDKNAAGHIKTLLIKSVAPVLKTLRSPPDMIEEFKHDYGYIGPPLCTAVAKARTQPISTTPSTTIGITSNPSQQQPTITTGKTMSQTVLLGANRGTTTGVTTSGQKFVILQSRAQTPNTQQLPQQQAQQIQVQQKPPQSTKLVVVCMPNTSHTQSPVTQLGYTRHMCSLCEWNLRSKEQHYVRKVCPPRQQMIPGQKNVQAIPLVDRDKIVLPPLHIKLGIVKNFIKAMNKTGAGVLFLREKFPRLSEAKLKEGVLVGPDIRKLMLDSGFDAVLNEVELKT</sequence>
<keyword evidence="2" id="KW-1185">Reference proteome</keyword>
<evidence type="ECO:0000313" key="1">
    <source>
        <dbReference type="EMBL" id="KAJ8684205.1"/>
    </source>
</evidence>
<comment type="caution">
    <text evidence="1">The sequence shown here is derived from an EMBL/GenBank/DDBJ whole genome shotgun (WGS) entry which is preliminary data.</text>
</comment>
<protein>
    <submittedName>
        <fullName evidence="1">Uncharacterized protein</fullName>
    </submittedName>
</protein>
<accession>A0ACC2PKT0</accession>
<gene>
    <name evidence="1" type="ORF">QAD02_019997</name>
</gene>
<proteinExistence type="predicted"/>
<reference evidence="1" key="1">
    <citation type="submission" date="2023-04" db="EMBL/GenBank/DDBJ databases">
        <title>A chromosome-level genome assembly of the parasitoid wasp Eretmocerus hayati.</title>
        <authorList>
            <person name="Zhong Y."/>
            <person name="Liu S."/>
            <person name="Liu Y."/>
        </authorList>
    </citation>
    <scope>NUCLEOTIDE SEQUENCE</scope>
    <source>
        <strain evidence="1">ZJU_SS_LIU_2023</strain>
    </source>
</reference>